<feature type="transmembrane region" description="Helical" evidence="6">
    <location>
        <begin position="401"/>
        <end position="423"/>
    </location>
</feature>
<keyword evidence="3 6" id="KW-0812">Transmembrane</keyword>
<dbReference type="PANTHER" id="PTHR30250">
    <property type="entry name" value="PST FAMILY PREDICTED COLANIC ACID TRANSPORTER"/>
    <property type="match status" value="1"/>
</dbReference>
<feature type="transmembrane region" description="Helical" evidence="6">
    <location>
        <begin position="306"/>
        <end position="328"/>
    </location>
</feature>
<dbReference type="Proteomes" id="UP000509597">
    <property type="component" value="Chromosome"/>
</dbReference>
<evidence type="ECO:0000256" key="1">
    <source>
        <dbReference type="ARBA" id="ARBA00004651"/>
    </source>
</evidence>
<feature type="transmembrane region" description="Helical" evidence="6">
    <location>
        <begin position="250"/>
        <end position="274"/>
    </location>
</feature>
<evidence type="ECO:0000256" key="6">
    <source>
        <dbReference type="SAM" id="Phobius"/>
    </source>
</evidence>
<keyword evidence="2" id="KW-1003">Cell membrane</keyword>
<feature type="transmembrane region" description="Helical" evidence="6">
    <location>
        <begin position="186"/>
        <end position="206"/>
    </location>
</feature>
<keyword evidence="5 6" id="KW-0472">Membrane</keyword>
<feature type="transmembrane region" description="Helical" evidence="6">
    <location>
        <begin position="377"/>
        <end position="395"/>
    </location>
</feature>
<dbReference type="GO" id="GO:0005886">
    <property type="term" value="C:plasma membrane"/>
    <property type="evidence" value="ECO:0007669"/>
    <property type="project" value="UniProtKB-SubCell"/>
</dbReference>
<dbReference type="RefSeq" id="WP_179358297.1">
    <property type="nucleotide sequence ID" value="NZ_CP058627.1"/>
</dbReference>
<feature type="transmembrane region" description="Helical" evidence="6">
    <location>
        <begin position="125"/>
        <end position="143"/>
    </location>
</feature>
<name>A0A7H9BI55_9NEIS</name>
<accession>A0A7H9BI55</accession>
<feature type="transmembrane region" description="Helical" evidence="6">
    <location>
        <begin position="44"/>
        <end position="67"/>
    </location>
</feature>
<feature type="transmembrane region" description="Helical" evidence="6">
    <location>
        <begin position="226"/>
        <end position="244"/>
    </location>
</feature>
<evidence type="ECO:0000256" key="4">
    <source>
        <dbReference type="ARBA" id="ARBA00022989"/>
    </source>
</evidence>
<evidence type="ECO:0000256" key="2">
    <source>
        <dbReference type="ARBA" id="ARBA00022475"/>
    </source>
</evidence>
<evidence type="ECO:0000313" key="7">
    <source>
        <dbReference type="EMBL" id="QLG88219.1"/>
    </source>
</evidence>
<dbReference type="InterPro" id="IPR050833">
    <property type="entry name" value="Poly_Biosynth_Transport"/>
</dbReference>
<dbReference type="AlphaFoldDB" id="A0A7H9BI55"/>
<keyword evidence="8" id="KW-1185">Reference proteome</keyword>
<sequence>MTKATTQRVRQSMLSMLIARPISAVGGLLVLVFLSRLLQPQEYAIYFAIWAVAEIAILASNLGLLQAAYRYISASELSNGITVAHGPVVSFVVLRIMTLLAVASVLAFFPSIFKFVFPNNNISEKLGIFVAAIIVGEGLARYIESIFDSMLCQGRSQISLIIRTVLRLVAIGFIALQGELNIQNVVYIEVGVTLVGALVSITMLAIMLASSTKYASNDERIAYKRMLQFALPAFIAQLLGITYGPDALKITLAGLVGANALAVFGFAYSLAAVVQRYIPANILAGVFRPIFVAASKKEDSDKILPALLSFLVKINWIFIAPIFCGLFFSGDFILSKVSAGNYPAAGMVLSLIVLGLLPIAMHATLSMYCLAKETSWAPLYATALSVLGLPIAIYLGREHGAVGVAIAFGVSELIWSITCYVLLARSEYALKAFEYHGLLKILNAMLLALLFGYIVTSFMVSYDLLVGFSSGLFFFVVIYFTGVFSLQEKQWLASVLPAKLVKILRLNNA</sequence>
<gene>
    <name evidence="7" type="ORF">HQ393_08125</name>
</gene>
<feature type="transmembrane region" description="Helical" evidence="6">
    <location>
        <begin position="88"/>
        <end position="113"/>
    </location>
</feature>
<feature type="transmembrane region" description="Helical" evidence="6">
    <location>
        <begin position="21"/>
        <end position="38"/>
    </location>
</feature>
<evidence type="ECO:0000256" key="3">
    <source>
        <dbReference type="ARBA" id="ARBA00022692"/>
    </source>
</evidence>
<dbReference type="Pfam" id="PF01943">
    <property type="entry name" value="Polysacc_synt"/>
    <property type="match status" value="1"/>
</dbReference>
<feature type="transmembrane region" description="Helical" evidence="6">
    <location>
        <begin position="468"/>
        <end position="486"/>
    </location>
</feature>
<evidence type="ECO:0000256" key="5">
    <source>
        <dbReference type="ARBA" id="ARBA00023136"/>
    </source>
</evidence>
<dbReference type="KEGG" id="chiz:HQ393_08125"/>
<proteinExistence type="predicted"/>
<dbReference type="PANTHER" id="PTHR30250:SF11">
    <property type="entry name" value="O-ANTIGEN TRANSPORTER-RELATED"/>
    <property type="match status" value="1"/>
</dbReference>
<dbReference type="InterPro" id="IPR002797">
    <property type="entry name" value="Polysacc_synth"/>
</dbReference>
<organism evidence="7 8">
    <name type="scientific">Chitinibacter bivalviorum</name>
    <dbReference type="NCBI Taxonomy" id="2739434"/>
    <lineage>
        <taxon>Bacteria</taxon>
        <taxon>Pseudomonadati</taxon>
        <taxon>Pseudomonadota</taxon>
        <taxon>Betaproteobacteria</taxon>
        <taxon>Neisseriales</taxon>
        <taxon>Chitinibacteraceae</taxon>
        <taxon>Chitinibacter</taxon>
    </lineage>
</organism>
<dbReference type="EMBL" id="CP058627">
    <property type="protein sequence ID" value="QLG88219.1"/>
    <property type="molecule type" value="Genomic_DNA"/>
</dbReference>
<comment type="subcellular location">
    <subcellularLocation>
        <location evidence="1">Cell membrane</location>
        <topology evidence="1">Multi-pass membrane protein</topology>
    </subcellularLocation>
</comment>
<reference evidence="7 8" key="1">
    <citation type="submission" date="2020-07" db="EMBL/GenBank/DDBJ databases">
        <title>Complete genome sequence of Chitinibacter sp. 2T18.</title>
        <authorList>
            <person name="Bae J.-W."/>
            <person name="Choi J.-W."/>
        </authorList>
    </citation>
    <scope>NUCLEOTIDE SEQUENCE [LARGE SCALE GENOMIC DNA]</scope>
    <source>
        <strain evidence="7 8">2T18</strain>
    </source>
</reference>
<evidence type="ECO:0000313" key="8">
    <source>
        <dbReference type="Proteomes" id="UP000509597"/>
    </source>
</evidence>
<feature type="transmembrane region" description="Helical" evidence="6">
    <location>
        <begin position="348"/>
        <end position="370"/>
    </location>
</feature>
<keyword evidence="4 6" id="KW-1133">Transmembrane helix</keyword>
<feature type="transmembrane region" description="Helical" evidence="6">
    <location>
        <begin position="164"/>
        <end position="180"/>
    </location>
</feature>
<feature type="transmembrane region" description="Helical" evidence="6">
    <location>
        <begin position="444"/>
        <end position="462"/>
    </location>
</feature>
<protein>
    <submittedName>
        <fullName evidence="7">Oligosaccharide flippase family protein</fullName>
    </submittedName>
</protein>